<keyword evidence="1 3" id="KW-0238">DNA-binding</keyword>
<dbReference type="SUPFAM" id="SSF46689">
    <property type="entry name" value="Homeodomain-like"/>
    <property type="match status" value="1"/>
</dbReference>
<evidence type="ECO:0000313" key="7">
    <source>
        <dbReference type="EnsemblMetazoa" id="XP_038064690.1"/>
    </source>
</evidence>
<reference evidence="7" key="1">
    <citation type="submission" date="2022-11" db="UniProtKB">
        <authorList>
            <consortium name="EnsemblMetazoa"/>
        </authorList>
    </citation>
    <scope>IDENTIFICATION</scope>
</reference>
<dbReference type="InterPro" id="IPR011011">
    <property type="entry name" value="Znf_FYVE_PHD"/>
</dbReference>
<dbReference type="InterPro" id="IPR006600">
    <property type="entry name" value="HTH_CenpB_DNA-bd_dom"/>
</dbReference>
<comment type="subcellular location">
    <subcellularLocation>
        <location evidence="3">Nucleus</location>
    </subcellularLocation>
</comment>
<sequence>MSRRGHYKTYIQENLEKAVEKIKLGEISVGKASLAYGIPKTTLLDKMHGRTPLQTRQGPNPILTDEEELGLVTWIAQKPKMSYGRMKQELALMVKKILDENGRPNPFKKNTPGRCWMRGFLRRHPEISTRVPQPVAPRGKQGRQGQEPPAVSPSQSGAKNALEALESVISSEKLQLFQRWRQEEYDMGRDDLYQAWSALKRKAALTQLDEREYMPGSSGDRTTTEKSAHHAEDSNRPGPSGYKPARSTKSAQPTDADRPGPSGPKPATSKALSPSWVSDKRLQYPEASRVGKSKEKTNRKDSGETFTSHLIEKEQKKKNEEERRQKRQEERERKKMEAEAKKRKASKSKGKSKRTTAHPKHTTGDSDGDIEMVEENQCGSCHCQYDDNPENWIGCGNCKRWYHRSQRCSGLEGVQDMSDDDICKLEWLCNMCL</sequence>
<evidence type="ECO:0000256" key="2">
    <source>
        <dbReference type="ARBA" id="ARBA00023242"/>
    </source>
</evidence>
<dbReference type="RefSeq" id="XP_038064690.1">
    <property type="nucleotide sequence ID" value="XM_038208762.1"/>
</dbReference>
<dbReference type="Proteomes" id="UP000887568">
    <property type="component" value="Unplaced"/>
</dbReference>
<feature type="DNA-binding region" description="H-T-H motif" evidence="3">
    <location>
        <begin position="29"/>
        <end position="49"/>
    </location>
</feature>
<keyword evidence="8" id="KW-1185">Reference proteome</keyword>
<proteinExistence type="predicted"/>
<protein>
    <recommendedName>
        <fullName evidence="9">HTH CENPB-type domain-containing protein</fullName>
    </recommendedName>
</protein>
<evidence type="ECO:0008006" key="9">
    <source>
        <dbReference type="Google" id="ProtNLM"/>
    </source>
</evidence>
<evidence type="ECO:0000313" key="8">
    <source>
        <dbReference type="Proteomes" id="UP000887568"/>
    </source>
</evidence>
<feature type="compositionally biased region" description="Basic and acidic residues" evidence="4">
    <location>
        <begin position="222"/>
        <end position="235"/>
    </location>
</feature>
<dbReference type="GO" id="GO:0005634">
    <property type="term" value="C:nucleus"/>
    <property type="evidence" value="ECO:0007669"/>
    <property type="project" value="UniProtKB-SubCell"/>
</dbReference>
<dbReference type="InterPro" id="IPR009057">
    <property type="entry name" value="Homeodomain-like_sf"/>
</dbReference>
<feature type="compositionally biased region" description="Basic and acidic residues" evidence="4">
    <location>
        <begin position="292"/>
        <end position="303"/>
    </location>
</feature>
<dbReference type="PROSITE" id="PS51253">
    <property type="entry name" value="HTH_CENPB"/>
    <property type="match status" value="1"/>
</dbReference>
<feature type="region of interest" description="Disordered" evidence="4">
    <location>
        <begin position="126"/>
        <end position="158"/>
    </location>
</feature>
<dbReference type="PROSITE" id="PS50960">
    <property type="entry name" value="HTH_PSQ"/>
    <property type="match status" value="1"/>
</dbReference>
<dbReference type="GeneID" id="119735070"/>
<feature type="compositionally biased region" description="Basic and acidic residues" evidence="4">
    <location>
        <begin position="310"/>
        <end position="340"/>
    </location>
</feature>
<evidence type="ECO:0000256" key="3">
    <source>
        <dbReference type="PROSITE-ProRule" id="PRU00320"/>
    </source>
</evidence>
<feature type="region of interest" description="Disordered" evidence="4">
    <location>
        <begin position="209"/>
        <end position="369"/>
    </location>
</feature>
<dbReference type="GO" id="GO:0003677">
    <property type="term" value="F:DNA binding"/>
    <property type="evidence" value="ECO:0007669"/>
    <property type="project" value="UniProtKB-UniRule"/>
</dbReference>
<dbReference type="Gene3D" id="3.30.40.10">
    <property type="entry name" value="Zinc/RING finger domain, C3HC4 (zinc finger)"/>
    <property type="match status" value="1"/>
</dbReference>
<dbReference type="InterPro" id="IPR013083">
    <property type="entry name" value="Znf_RING/FYVE/PHD"/>
</dbReference>
<evidence type="ECO:0000259" key="6">
    <source>
        <dbReference type="PROSITE" id="PS51253"/>
    </source>
</evidence>
<dbReference type="EnsemblMetazoa" id="XM_038208762.1">
    <property type="protein sequence ID" value="XP_038064690.1"/>
    <property type="gene ID" value="LOC119735070"/>
</dbReference>
<dbReference type="CDD" id="cd15517">
    <property type="entry name" value="PHD_TCF19_like"/>
    <property type="match status" value="1"/>
</dbReference>
<evidence type="ECO:0000256" key="4">
    <source>
        <dbReference type="SAM" id="MobiDB-lite"/>
    </source>
</evidence>
<feature type="compositionally biased region" description="Basic residues" evidence="4">
    <location>
        <begin position="341"/>
        <end position="361"/>
    </location>
</feature>
<accession>A0A914AL13</accession>
<feature type="domain" description="HTH CENPB-type" evidence="6">
    <location>
        <begin position="55"/>
        <end position="130"/>
    </location>
</feature>
<name>A0A914AL13_PATMI</name>
<dbReference type="SUPFAM" id="SSF57903">
    <property type="entry name" value="FYVE/PHD zinc finger"/>
    <property type="match status" value="1"/>
</dbReference>
<organism evidence="7 8">
    <name type="scientific">Patiria miniata</name>
    <name type="common">Bat star</name>
    <name type="synonym">Asterina miniata</name>
    <dbReference type="NCBI Taxonomy" id="46514"/>
    <lineage>
        <taxon>Eukaryota</taxon>
        <taxon>Metazoa</taxon>
        <taxon>Echinodermata</taxon>
        <taxon>Eleutherozoa</taxon>
        <taxon>Asterozoa</taxon>
        <taxon>Asteroidea</taxon>
        <taxon>Valvatacea</taxon>
        <taxon>Valvatida</taxon>
        <taxon>Asterinidae</taxon>
        <taxon>Patiria</taxon>
    </lineage>
</organism>
<feature type="domain" description="HTH psq-type" evidence="5">
    <location>
        <begin position="1"/>
        <end position="53"/>
    </location>
</feature>
<dbReference type="Gene3D" id="1.10.10.60">
    <property type="entry name" value="Homeodomain-like"/>
    <property type="match status" value="1"/>
</dbReference>
<evidence type="ECO:0000256" key="1">
    <source>
        <dbReference type="ARBA" id="ARBA00023125"/>
    </source>
</evidence>
<dbReference type="OrthoDB" id="10058523at2759"/>
<keyword evidence="2 3" id="KW-0539">Nucleus</keyword>
<dbReference type="Pfam" id="PF05225">
    <property type="entry name" value="HTH_psq"/>
    <property type="match status" value="1"/>
</dbReference>
<dbReference type="InterPro" id="IPR007889">
    <property type="entry name" value="HTH_Psq"/>
</dbReference>
<dbReference type="AlphaFoldDB" id="A0A914AL13"/>
<evidence type="ECO:0000259" key="5">
    <source>
        <dbReference type="PROSITE" id="PS50960"/>
    </source>
</evidence>